<organism evidence="2 3">
    <name type="scientific">Karstenula rhodostoma CBS 690.94</name>
    <dbReference type="NCBI Taxonomy" id="1392251"/>
    <lineage>
        <taxon>Eukaryota</taxon>
        <taxon>Fungi</taxon>
        <taxon>Dikarya</taxon>
        <taxon>Ascomycota</taxon>
        <taxon>Pezizomycotina</taxon>
        <taxon>Dothideomycetes</taxon>
        <taxon>Pleosporomycetidae</taxon>
        <taxon>Pleosporales</taxon>
        <taxon>Massarineae</taxon>
        <taxon>Didymosphaeriaceae</taxon>
        <taxon>Karstenula</taxon>
    </lineage>
</organism>
<dbReference type="PROSITE" id="PS51505">
    <property type="entry name" value="SCA7"/>
    <property type="match status" value="1"/>
</dbReference>
<feature type="domain" description="SCA7" evidence="1">
    <location>
        <begin position="1"/>
        <end position="63"/>
    </location>
</feature>
<reference evidence="2" key="1">
    <citation type="journal article" date="2020" name="Stud. Mycol.">
        <title>101 Dothideomycetes genomes: a test case for predicting lifestyles and emergence of pathogens.</title>
        <authorList>
            <person name="Haridas S."/>
            <person name="Albert R."/>
            <person name="Binder M."/>
            <person name="Bloem J."/>
            <person name="Labutti K."/>
            <person name="Salamov A."/>
            <person name="Andreopoulos B."/>
            <person name="Baker S."/>
            <person name="Barry K."/>
            <person name="Bills G."/>
            <person name="Bluhm B."/>
            <person name="Cannon C."/>
            <person name="Castanera R."/>
            <person name="Culley D."/>
            <person name="Daum C."/>
            <person name="Ezra D."/>
            <person name="Gonzalez J."/>
            <person name="Henrissat B."/>
            <person name="Kuo A."/>
            <person name="Liang C."/>
            <person name="Lipzen A."/>
            <person name="Lutzoni F."/>
            <person name="Magnuson J."/>
            <person name="Mondo S."/>
            <person name="Nolan M."/>
            <person name="Ohm R."/>
            <person name="Pangilinan J."/>
            <person name="Park H.-J."/>
            <person name="Ramirez L."/>
            <person name="Alfaro M."/>
            <person name="Sun H."/>
            <person name="Tritt A."/>
            <person name="Yoshinaga Y."/>
            <person name="Zwiers L.-H."/>
            <person name="Turgeon B."/>
            <person name="Goodwin S."/>
            <person name="Spatafora J."/>
            <person name="Crous P."/>
            <person name="Grigoriev I."/>
        </authorList>
    </citation>
    <scope>NUCLEOTIDE SEQUENCE</scope>
    <source>
        <strain evidence="2">CBS 690.94</strain>
    </source>
</reference>
<dbReference type="InterPro" id="IPR037804">
    <property type="entry name" value="SGF73"/>
</dbReference>
<dbReference type="EMBL" id="MU001505">
    <property type="protein sequence ID" value="KAF2441572.1"/>
    <property type="molecule type" value="Genomic_DNA"/>
</dbReference>
<proteinExistence type="predicted"/>
<dbReference type="GO" id="GO:0000124">
    <property type="term" value="C:SAGA complex"/>
    <property type="evidence" value="ECO:0007669"/>
    <property type="project" value="InterPro"/>
</dbReference>
<keyword evidence="3" id="KW-1185">Reference proteome</keyword>
<dbReference type="PANTHER" id="PTHR47805:SF1">
    <property type="entry name" value="SAGA-ASSOCIATED FACTOR 73"/>
    <property type="match status" value="1"/>
</dbReference>
<dbReference type="Proteomes" id="UP000799764">
    <property type="component" value="Unassembled WGS sequence"/>
</dbReference>
<name>A0A9P4PCT4_9PLEO</name>
<evidence type="ECO:0000313" key="2">
    <source>
        <dbReference type="EMBL" id="KAF2441572.1"/>
    </source>
</evidence>
<accession>A0A9P4PCT4</accession>
<dbReference type="Pfam" id="PF08313">
    <property type="entry name" value="SCA7"/>
    <property type="match status" value="1"/>
</dbReference>
<dbReference type="PANTHER" id="PTHR47805">
    <property type="entry name" value="SAGA-ASSOCIATED FACTOR 73"/>
    <property type="match status" value="1"/>
</dbReference>
<sequence>MQALTKLVDLETRCAVTLPNGSSCSRSLACKRHSMTSKRAVAGRSAPYDQLLVQHQNARRAVQ</sequence>
<protein>
    <submittedName>
        <fullName evidence="2">SCA7-domain-containing protein</fullName>
    </submittedName>
</protein>
<dbReference type="InterPro" id="IPR013243">
    <property type="entry name" value="SCA7_dom"/>
</dbReference>
<comment type="caution">
    <text evidence="2">The sequence shown here is derived from an EMBL/GenBank/DDBJ whole genome shotgun (WGS) entry which is preliminary data.</text>
</comment>
<dbReference type="Gene3D" id="6.10.140.670">
    <property type="match status" value="1"/>
</dbReference>
<dbReference type="OrthoDB" id="21678at2759"/>
<evidence type="ECO:0000259" key="1">
    <source>
        <dbReference type="PROSITE" id="PS51505"/>
    </source>
</evidence>
<gene>
    <name evidence="2" type="ORF">P171DRAFT_74000</name>
</gene>
<dbReference type="AlphaFoldDB" id="A0A9P4PCT4"/>
<evidence type="ECO:0000313" key="3">
    <source>
        <dbReference type="Proteomes" id="UP000799764"/>
    </source>
</evidence>